<organism evidence="3 4">
    <name type="scientific">Undibacter mobilis</name>
    <dbReference type="NCBI Taxonomy" id="2292256"/>
    <lineage>
        <taxon>Bacteria</taxon>
        <taxon>Pseudomonadati</taxon>
        <taxon>Pseudomonadota</taxon>
        <taxon>Alphaproteobacteria</taxon>
        <taxon>Hyphomicrobiales</taxon>
        <taxon>Nitrobacteraceae</taxon>
        <taxon>Undibacter</taxon>
    </lineage>
</organism>
<sequence length="279" mass="31512">MADFEPIVGRYITVDIAGEKHRLFVEEAGQGIPLLCLHTAGNDSRQFRHVMNDKELTDRFRVVAFDMPYHGRSTPPDKWWLKKPRLTTALYMQIIRAVWTALGLDRPIVMGCSMGGAIVLKVAADYQNEIRGIVGLESSAYAPGRYNEFLHHPAIHGGELCASYTYGLNAPTSPEQNRRENWWYYSQSGPGVYQGDVHFYSNDWDAREDIKTIDTTRCKVALLTGEFDYSCTPAMTEQVAASIKGSRYTMMKGMGHFPMIENYPDFRPYLIGALDHVAA</sequence>
<keyword evidence="1 3" id="KW-0378">Hydrolase</keyword>
<dbReference type="PANTHER" id="PTHR43798:SF31">
    <property type="entry name" value="AB HYDROLASE SUPERFAMILY PROTEIN YCLE"/>
    <property type="match status" value="1"/>
</dbReference>
<protein>
    <submittedName>
        <fullName evidence="3">Alpha/beta hydrolase</fullName>
    </submittedName>
</protein>
<gene>
    <name evidence="3" type="ORF">DXH78_16720</name>
</gene>
<dbReference type="Pfam" id="PF00561">
    <property type="entry name" value="Abhydrolase_1"/>
    <property type="match status" value="1"/>
</dbReference>
<dbReference type="Proteomes" id="UP000263993">
    <property type="component" value="Unassembled WGS sequence"/>
</dbReference>
<evidence type="ECO:0000256" key="1">
    <source>
        <dbReference type="ARBA" id="ARBA00022801"/>
    </source>
</evidence>
<evidence type="ECO:0000259" key="2">
    <source>
        <dbReference type="Pfam" id="PF00561"/>
    </source>
</evidence>
<dbReference type="InterPro" id="IPR000073">
    <property type="entry name" value="AB_hydrolase_1"/>
</dbReference>
<dbReference type="GO" id="GO:0016020">
    <property type="term" value="C:membrane"/>
    <property type="evidence" value="ECO:0007669"/>
    <property type="project" value="TreeGrafter"/>
</dbReference>
<dbReference type="InterPro" id="IPR050266">
    <property type="entry name" value="AB_hydrolase_sf"/>
</dbReference>
<dbReference type="OrthoDB" id="9804723at2"/>
<dbReference type="PANTHER" id="PTHR43798">
    <property type="entry name" value="MONOACYLGLYCEROL LIPASE"/>
    <property type="match status" value="1"/>
</dbReference>
<evidence type="ECO:0000313" key="3">
    <source>
        <dbReference type="EMBL" id="RDV02234.1"/>
    </source>
</evidence>
<dbReference type="SUPFAM" id="SSF53474">
    <property type="entry name" value="alpha/beta-Hydrolases"/>
    <property type="match status" value="1"/>
</dbReference>
<accession>A0A371B3Y1</accession>
<dbReference type="InterPro" id="IPR029058">
    <property type="entry name" value="AB_hydrolase_fold"/>
</dbReference>
<dbReference type="GO" id="GO:0016787">
    <property type="term" value="F:hydrolase activity"/>
    <property type="evidence" value="ECO:0007669"/>
    <property type="project" value="UniProtKB-KW"/>
</dbReference>
<dbReference type="Gene3D" id="3.40.50.1820">
    <property type="entry name" value="alpha/beta hydrolase"/>
    <property type="match status" value="1"/>
</dbReference>
<name>A0A371B3Y1_9BRAD</name>
<proteinExistence type="predicted"/>
<comment type="caution">
    <text evidence="3">The sequence shown here is derived from an EMBL/GenBank/DDBJ whole genome shotgun (WGS) entry which is preliminary data.</text>
</comment>
<reference evidence="4" key="1">
    <citation type="submission" date="2018-08" db="EMBL/GenBank/DDBJ databases">
        <authorList>
            <person name="Kim S.-J."/>
            <person name="Jung G.-Y."/>
        </authorList>
    </citation>
    <scope>NUCLEOTIDE SEQUENCE [LARGE SCALE GENOMIC DNA]</scope>
    <source>
        <strain evidence="4">GY_H</strain>
    </source>
</reference>
<dbReference type="EMBL" id="QRGO01000002">
    <property type="protein sequence ID" value="RDV02234.1"/>
    <property type="molecule type" value="Genomic_DNA"/>
</dbReference>
<dbReference type="AlphaFoldDB" id="A0A371B3Y1"/>
<dbReference type="RefSeq" id="WP_115518356.1">
    <property type="nucleotide sequence ID" value="NZ_QRGO01000002.1"/>
</dbReference>
<evidence type="ECO:0000313" key="4">
    <source>
        <dbReference type="Proteomes" id="UP000263993"/>
    </source>
</evidence>
<feature type="domain" description="AB hydrolase-1" evidence="2">
    <location>
        <begin position="33"/>
        <end position="143"/>
    </location>
</feature>
<keyword evidence="4" id="KW-1185">Reference proteome</keyword>